<feature type="compositionally biased region" description="Low complexity" evidence="1">
    <location>
        <begin position="89"/>
        <end position="112"/>
    </location>
</feature>
<evidence type="ECO:0000313" key="2">
    <source>
        <dbReference type="EMBL" id="RED57532.1"/>
    </source>
</evidence>
<name>A0A3D9I709_9BACL</name>
<evidence type="ECO:0000313" key="3">
    <source>
        <dbReference type="Proteomes" id="UP000256869"/>
    </source>
</evidence>
<dbReference type="EMBL" id="QRDY01000010">
    <property type="protein sequence ID" value="RED57532.1"/>
    <property type="molecule type" value="Genomic_DNA"/>
</dbReference>
<feature type="region of interest" description="Disordered" evidence="1">
    <location>
        <begin position="1"/>
        <end position="41"/>
    </location>
</feature>
<feature type="compositionally biased region" description="Basic and acidic residues" evidence="1">
    <location>
        <begin position="392"/>
        <end position="407"/>
    </location>
</feature>
<proteinExistence type="predicted"/>
<comment type="caution">
    <text evidence="2">The sequence shown here is derived from an EMBL/GenBank/DDBJ whole genome shotgun (WGS) entry which is preliminary data.</text>
</comment>
<organism evidence="2 3">
    <name type="scientific">Cohnella lupini</name>
    <dbReference type="NCBI Taxonomy" id="1294267"/>
    <lineage>
        <taxon>Bacteria</taxon>
        <taxon>Bacillati</taxon>
        <taxon>Bacillota</taxon>
        <taxon>Bacilli</taxon>
        <taxon>Bacillales</taxon>
        <taxon>Paenibacillaceae</taxon>
        <taxon>Cohnella</taxon>
    </lineage>
</organism>
<evidence type="ECO:0000256" key="1">
    <source>
        <dbReference type="SAM" id="MobiDB-lite"/>
    </source>
</evidence>
<accession>A0A3D9I709</accession>
<dbReference type="OrthoDB" id="2678481at2"/>
<dbReference type="Proteomes" id="UP000256869">
    <property type="component" value="Unassembled WGS sequence"/>
</dbReference>
<feature type="compositionally biased region" description="Acidic residues" evidence="1">
    <location>
        <begin position="73"/>
        <end position="85"/>
    </location>
</feature>
<keyword evidence="3" id="KW-1185">Reference proteome</keyword>
<gene>
    <name evidence="2" type="ORF">DFP95_1104</name>
</gene>
<protein>
    <submittedName>
        <fullName evidence="2">Uncharacterized protein</fullName>
    </submittedName>
</protein>
<feature type="region of interest" description="Disordered" evidence="1">
    <location>
        <begin position="144"/>
        <end position="165"/>
    </location>
</feature>
<feature type="compositionally biased region" description="Low complexity" evidence="1">
    <location>
        <begin position="57"/>
        <end position="72"/>
    </location>
</feature>
<dbReference type="RefSeq" id="WP_115993837.1">
    <property type="nucleotide sequence ID" value="NZ_QRDY01000010.1"/>
</dbReference>
<feature type="compositionally biased region" description="Acidic residues" evidence="1">
    <location>
        <begin position="25"/>
        <end position="36"/>
    </location>
</feature>
<reference evidence="2 3" key="1">
    <citation type="submission" date="2018-07" db="EMBL/GenBank/DDBJ databases">
        <title>Genomic Encyclopedia of Type Strains, Phase III (KMG-III): the genomes of soil and plant-associated and newly described type strains.</title>
        <authorList>
            <person name="Whitman W."/>
        </authorList>
    </citation>
    <scope>NUCLEOTIDE SEQUENCE [LARGE SCALE GENOMIC DNA]</scope>
    <source>
        <strain evidence="2 3">CECT 8236</strain>
    </source>
</reference>
<feature type="region of interest" description="Disordered" evidence="1">
    <location>
        <begin position="392"/>
        <end position="421"/>
    </location>
</feature>
<dbReference type="AlphaFoldDB" id="A0A3D9I709"/>
<feature type="region of interest" description="Disordered" evidence="1">
    <location>
        <begin position="53"/>
        <end position="115"/>
    </location>
</feature>
<sequence>MPTHAELHKETEALSKASGLPAGDGDLEEIEAETEEAPDKEAIMKRLKAQGAVRVFPGSDPESSSAAPAPIQAEEEESSEGEEEEAPKVEAPTTPAAEAGASAPEASGAGTTDPAFHERVKKMTDAANNPKWYDLPQHIENARHGEWDLSQSRERSGARERDVNMEEDVRTNKIGHERAPGMFDVKQKAKNAIDGAVSNPGQTAAGMIPLLGKGIKQKMAEKYDVKERDLLKGISATTTSDSIRESTASQSSAVAAKISNDRFKAGVGTVTGIVGDVVPLSGAGKAASAVGAVAGMIGDRVNKKEIDQVNSSRDRSRARREMGGAEFGAYENIDEFMGMEKQRHALVAAGKGDKAAGAGAPAIESAEQVKRLTAHARGETLHHEHYKRRAKEVEKERAAAAKPKEEGAGMLSRMKNFFKRG</sequence>
<feature type="compositionally biased region" description="Basic and acidic residues" evidence="1">
    <location>
        <begin position="1"/>
        <end position="13"/>
    </location>
</feature>